<feature type="region of interest" description="Disordered" evidence="1">
    <location>
        <begin position="60"/>
        <end position="243"/>
    </location>
</feature>
<feature type="compositionally biased region" description="Gly residues" evidence="1">
    <location>
        <begin position="144"/>
        <end position="153"/>
    </location>
</feature>
<protein>
    <recommendedName>
        <fullName evidence="4">Encoded protein</fullName>
    </recommendedName>
</protein>
<accession>A0ABQ7G5E0</accession>
<keyword evidence="3" id="KW-1185">Reference proteome</keyword>
<organism evidence="2 3">
    <name type="scientific">Dunaliella salina</name>
    <name type="common">Green alga</name>
    <name type="synonym">Protococcus salinus</name>
    <dbReference type="NCBI Taxonomy" id="3046"/>
    <lineage>
        <taxon>Eukaryota</taxon>
        <taxon>Viridiplantae</taxon>
        <taxon>Chlorophyta</taxon>
        <taxon>core chlorophytes</taxon>
        <taxon>Chlorophyceae</taxon>
        <taxon>CS clade</taxon>
        <taxon>Chlamydomonadales</taxon>
        <taxon>Dunaliellaceae</taxon>
        <taxon>Dunaliella</taxon>
    </lineage>
</organism>
<gene>
    <name evidence="2" type="ORF">DUNSADRAFT_15431</name>
</gene>
<evidence type="ECO:0000256" key="1">
    <source>
        <dbReference type="SAM" id="MobiDB-lite"/>
    </source>
</evidence>
<feature type="compositionally biased region" description="Pro residues" evidence="1">
    <location>
        <begin position="156"/>
        <end position="178"/>
    </location>
</feature>
<sequence length="243" mass="24480">MSHFVFRSDSSAFVFTISRLAVSQTSNMAEAPHFIASENPESKVVDVMAAEHNVAHSSMENQLPAGTPPKHVGHAGLGYSPDIDPYTESAQGNEAEEANDMSRGDVFDSSDDLGGSVGDVVGGYSSGASMEGVEVGESPTGQKAGKGTGGQGVKAGPPPPPPPPPAPPPPPPPPPPPEQAEASADKNSNRGPVSSEKSMEPGIIGGEDQAAKESFQGSGDASNTAAAASATGSEVRTALGFCS</sequence>
<comment type="caution">
    <text evidence="2">The sequence shown here is derived from an EMBL/GenBank/DDBJ whole genome shotgun (WGS) entry which is preliminary data.</text>
</comment>
<evidence type="ECO:0000313" key="2">
    <source>
        <dbReference type="EMBL" id="KAF5829831.1"/>
    </source>
</evidence>
<feature type="compositionally biased region" description="Low complexity" evidence="1">
    <location>
        <begin position="217"/>
        <end position="233"/>
    </location>
</feature>
<name>A0ABQ7G5E0_DUNSA</name>
<evidence type="ECO:0008006" key="4">
    <source>
        <dbReference type="Google" id="ProtNLM"/>
    </source>
</evidence>
<dbReference type="EMBL" id="MU070109">
    <property type="protein sequence ID" value="KAF5829831.1"/>
    <property type="molecule type" value="Genomic_DNA"/>
</dbReference>
<feature type="compositionally biased region" description="Gly residues" evidence="1">
    <location>
        <begin position="115"/>
        <end position="125"/>
    </location>
</feature>
<proteinExistence type="predicted"/>
<dbReference type="Proteomes" id="UP000815325">
    <property type="component" value="Unassembled WGS sequence"/>
</dbReference>
<evidence type="ECO:0000313" key="3">
    <source>
        <dbReference type="Proteomes" id="UP000815325"/>
    </source>
</evidence>
<reference evidence="2" key="1">
    <citation type="submission" date="2017-08" db="EMBL/GenBank/DDBJ databases">
        <authorList>
            <person name="Polle J.E."/>
            <person name="Barry K."/>
            <person name="Cushman J."/>
            <person name="Schmutz J."/>
            <person name="Tran D."/>
            <person name="Hathwaick L.T."/>
            <person name="Yim W.C."/>
            <person name="Jenkins J."/>
            <person name="Mckie-Krisberg Z.M."/>
            <person name="Prochnik S."/>
            <person name="Lindquist E."/>
            <person name="Dockter R.B."/>
            <person name="Adam C."/>
            <person name="Molina H."/>
            <person name="Bunkerborg J."/>
            <person name="Jin E."/>
            <person name="Buchheim M."/>
            <person name="Magnuson J."/>
        </authorList>
    </citation>
    <scope>NUCLEOTIDE SEQUENCE</scope>
    <source>
        <strain evidence="2">CCAP 19/18</strain>
    </source>
</reference>